<dbReference type="Gene3D" id="1.10.10.60">
    <property type="entry name" value="Homeodomain-like"/>
    <property type="match status" value="2"/>
</dbReference>
<evidence type="ECO:0000313" key="6">
    <source>
        <dbReference type="EMBL" id="PQJ29698.1"/>
    </source>
</evidence>
<dbReference type="Pfam" id="PF12833">
    <property type="entry name" value="HTH_18"/>
    <property type="match status" value="1"/>
</dbReference>
<dbReference type="GO" id="GO:0043565">
    <property type="term" value="F:sequence-specific DNA binding"/>
    <property type="evidence" value="ECO:0007669"/>
    <property type="project" value="InterPro"/>
</dbReference>
<sequence>MKNDLPYHHDWKPQFETSLGLQVKWFGRWGEDPEWSIEPSRLAADLICFFYLEEGSCTAVVNGVNVLMQPGELVVLRSGDVFSFGQDQLRPQTSLSACLSLNQDDTSNVLLRHAYRRHYLLQDRKTYEQQFTAVLEALETENRWRNLHVSAAIFSWLAGVQEALRPDPGAAQATSKTVHHVLTAQEWIQQRLGEDVSIANWAAVCGLNSDYFSRLFKSHTGMTPKTWLIEARLQRASRLLASQDESVEEVAYHCGFHCPFHFSRSFKRRFGISPNRYRGVRQVHGVVHS</sequence>
<dbReference type="AlphaFoldDB" id="A0A2S7U3V0"/>
<dbReference type="InterPro" id="IPR009057">
    <property type="entry name" value="Homeodomain-like_sf"/>
</dbReference>
<evidence type="ECO:0000313" key="7">
    <source>
        <dbReference type="Proteomes" id="UP000239907"/>
    </source>
</evidence>
<dbReference type="InterPro" id="IPR018060">
    <property type="entry name" value="HTH_AraC"/>
</dbReference>
<keyword evidence="3" id="KW-0010">Activator</keyword>
<dbReference type="PROSITE" id="PS00041">
    <property type="entry name" value="HTH_ARAC_FAMILY_1"/>
    <property type="match status" value="1"/>
</dbReference>
<accession>A0A2S7U3V0</accession>
<dbReference type="InterPro" id="IPR018062">
    <property type="entry name" value="HTH_AraC-typ_CS"/>
</dbReference>
<keyword evidence="2" id="KW-0238">DNA-binding</keyword>
<dbReference type="SUPFAM" id="SSF51215">
    <property type="entry name" value="Regulatory protein AraC"/>
    <property type="match status" value="1"/>
</dbReference>
<feature type="domain" description="HTH araC/xylS-type" evidence="5">
    <location>
        <begin position="182"/>
        <end position="280"/>
    </location>
</feature>
<keyword evidence="7" id="KW-1185">Reference proteome</keyword>
<dbReference type="RefSeq" id="WP_105044205.1">
    <property type="nucleotide sequence ID" value="NZ_MQWA01000001.1"/>
</dbReference>
<dbReference type="Proteomes" id="UP000239907">
    <property type="component" value="Unassembled WGS sequence"/>
</dbReference>
<name>A0A2S7U3V0_9BACT</name>
<gene>
    <name evidence="6" type="ORF">BSZ32_15165</name>
</gene>
<dbReference type="SUPFAM" id="SSF46689">
    <property type="entry name" value="Homeodomain-like"/>
    <property type="match status" value="2"/>
</dbReference>
<proteinExistence type="predicted"/>
<keyword evidence="1" id="KW-0805">Transcription regulation</keyword>
<dbReference type="GO" id="GO:0003700">
    <property type="term" value="F:DNA-binding transcription factor activity"/>
    <property type="evidence" value="ECO:0007669"/>
    <property type="project" value="InterPro"/>
</dbReference>
<dbReference type="PROSITE" id="PS01124">
    <property type="entry name" value="HTH_ARAC_FAMILY_2"/>
    <property type="match status" value="1"/>
</dbReference>
<evidence type="ECO:0000256" key="4">
    <source>
        <dbReference type="ARBA" id="ARBA00023163"/>
    </source>
</evidence>
<protein>
    <recommendedName>
        <fullName evidence="5">HTH araC/xylS-type domain-containing protein</fullName>
    </recommendedName>
</protein>
<dbReference type="PRINTS" id="PR00032">
    <property type="entry name" value="HTHARAC"/>
</dbReference>
<dbReference type="InterPro" id="IPR050204">
    <property type="entry name" value="AraC_XylS_family_regulators"/>
</dbReference>
<dbReference type="InterPro" id="IPR020449">
    <property type="entry name" value="Tscrpt_reg_AraC-type_HTH"/>
</dbReference>
<dbReference type="EMBL" id="MQWA01000001">
    <property type="protein sequence ID" value="PQJ29698.1"/>
    <property type="molecule type" value="Genomic_DNA"/>
</dbReference>
<dbReference type="SMART" id="SM00342">
    <property type="entry name" value="HTH_ARAC"/>
    <property type="match status" value="1"/>
</dbReference>
<evidence type="ECO:0000256" key="3">
    <source>
        <dbReference type="ARBA" id="ARBA00023159"/>
    </source>
</evidence>
<dbReference type="OrthoDB" id="182414at2"/>
<organism evidence="6 7">
    <name type="scientific">Rubritalea profundi</name>
    <dbReference type="NCBI Taxonomy" id="1658618"/>
    <lineage>
        <taxon>Bacteria</taxon>
        <taxon>Pseudomonadati</taxon>
        <taxon>Verrucomicrobiota</taxon>
        <taxon>Verrucomicrobiia</taxon>
        <taxon>Verrucomicrobiales</taxon>
        <taxon>Rubritaleaceae</taxon>
        <taxon>Rubritalea</taxon>
    </lineage>
</organism>
<evidence type="ECO:0000256" key="1">
    <source>
        <dbReference type="ARBA" id="ARBA00023015"/>
    </source>
</evidence>
<dbReference type="InterPro" id="IPR037923">
    <property type="entry name" value="HTH-like"/>
</dbReference>
<evidence type="ECO:0000256" key="2">
    <source>
        <dbReference type="ARBA" id="ARBA00023125"/>
    </source>
</evidence>
<keyword evidence="4" id="KW-0804">Transcription</keyword>
<reference evidence="6 7" key="1">
    <citation type="submission" date="2016-12" db="EMBL/GenBank/DDBJ databases">
        <title>Study of bacterial adaptation to deep sea.</title>
        <authorList>
            <person name="Song J."/>
            <person name="Yoshizawa S."/>
            <person name="Kogure K."/>
        </authorList>
    </citation>
    <scope>NUCLEOTIDE SEQUENCE [LARGE SCALE GENOMIC DNA]</scope>
    <source>
        <strain evidence="6 7">SAORIC-165</strain>
    </source>
</reference>
<comment type="caution">
    <text evidence="6">The sequence shown here is derived from an EMBL/GenBank/DDBJ whole genome shotgun (WGS) entry which is preliminary data.</text>
</comment>
<evidence type="ECO:0000259" key="5">
    <source>
        <dbReference type="PROSITE" id="PS01124"/>
    </source>
</evidence>
<dbReference type="PANTHER" id="PTHR46796">
    <property type="entry name" value="HTH-TYPE TRANSCRIPTIONAL ACTIVATOR RHAS-RELATED"/>
    <property type="match status" value="1"/>
</dbReference>